<protein>
    <submittedName>
        <fullName evidence="1">Uncharacterized protein</fullName>
    </submittedName>
</protein>
<gene>
    <name evidence="1" type="ORF">E2C01_079284</name>
</gene>
<evidence type="ECO:0000313" key="1">
    <source>
        <dbReference type="EMBL" id="MPC84544.1"/>
    </source>
</evidence>
<keyword evidence="2" id="KW-1185">Reference proteome</keyword>
<comment type="caution">
    <text evidence="1">The sequence shown here is derived from an EMBL/GenBank/DDBJ whole genome shotgun (WGS) entry which is preliminary data.</text>
</comment>
<name>A0A5B7IWH7_PORTR</name>
<reference evidence="1 2" key="1">
    <citation type="submission" date="2019-05" db="EMBL/GenBank/DDBJ databases">
        <title>Another draft genome of Portunus trituberculatus and its Hox gene families provides insights of decapod evolution.</title>
        <authorList>
            <person name="Jeong J.-H."/>
            <person name="Song I."/>
            <person name="Kim S."/>
            <person name="Choi T."/>
            <person name="Kim D."/>
            <person name="Ryu S."/>
            <person name="Kim W."/>
        </authorList>
    </citation>
    <scope>NUCLEOTIDE SEQUENCE [LARGE SCALE GENOMIC DNA]</scope>
    <source>
        <tissue evidence="1">Muscle</tissue>
    </source>
</reference>
<dbReference type="Proteomes" id="UP000324222">
    <property type="component" value="Unassembled WGS sequence"/>
</dbReference>
<proteinExistence type="predicted"/>
<evidence type="ECO:0000313" key="2">
    <source>
        <dbReference type="Proteomes" id="UP000324222"/>
    </source>
</evidence>
<organism evidence="1 2">
    <name type="scientific">Portunus trituberculatus</name>
    <name type="common">Swimming crab</name>
    <name type="synonym">Neptunus trituberculatus</name>
    <dbReference type="NCBI Taxonomy" id="210409"/>
    <lineage>
        <taxon>Eukaryota</taxon>
        <taxon>Metazoa</taxon>
        <taxon>Ecdysozoa</taxon>
        <taxon>Arthropoda</taxon>
        <taxon>Crustacea</taxon>
        <taxon>Multicrustacea</taxon>
        <taxon>Malacostraca</taxon>
        <taxon>Eumalacostraca</taxon>
        <taxon>Eucarida</taxon>
        <taxon>Decapoda</taxon>
        <taxon>Pleocyemata</taxon>
        <taxon>Brachyura</taxon>
        <taxon>Eubrachyura</taxon>
        <taxon>Portunoidea</taxon>
        <taxon>Portunidae</taxon>
        <taxon>Portuninae</taxon>
        <taxon>Portunus</taxon>
    </lineage>
</organism>
<dbReference type="AlphaFoldDB" id="A0A5B7IWH7"/>
<sequence>MQSGPGAQAKHSSILAPLGRDASLDSFSAFFTATAIVPSMDTTWGRNLCFKSEVLVPTFNSCFS</sequence>
<dbReference type="EMBL" id="VSRR010065717">
    <property type="protein sequence ID" value="MPC84544.1"/>
    <property type="molecule type" value="Genomic_DNA"/>
</dbReference>
<accession>A0A5B7IWH7</accession>